<gene>
    <name evidence="1" type="ORF">CASFOL_036519</name>
</gene>
<proteinExistence type="predicted"/>
<accession>A0ABD3BWG8</accession>
<name>A0ABD3BWG8_9LAMI</name>
<reference evidence="2" key="1">
    <citation type="journal article" date="2024" name="IScience">
        <title>Strigolactones Initiate the Formation of Haustorium-like Structures in Castilleja.</title>
        <authorList>
            <person name="Buerger M."/>
            <person name="Peterson D."/>
            <person name="Chory J."/>
        </authorList>
    </citation>
    <scope>NUCLEOTIDE SEQUENCE [LARGE SCALE GENOMIC DNA]</scope>
</reference>
<comment type="caution">
    <text evidence="1">The sequence shown here is derived from an EMBL/GenBank/DDBJ whole genome shotgun (WGS) entry which is preliminary data.</text>
</comment>
<organism evidence="1 2">
    <name type="scientific">Castilleja foliolosa</name>
    <dbReference type="NCBI Taxonomy" id="1961234"/>
    <lineage>
        <taxon>Eukaryota</taxon>
        <taxon>Viridiplantae</taxon>
        <taxon>Streptophyta</taxon>
        <taxon>Embryophyta</taxon>
        <taxon>Tracheophyta</taxon>
        <taxon>Spermatophyta</taxon>
        <taxon>Magnoliopsida</taxon>
        <taxon>eudicotyledons</taxon>
        <taxon>Gunneridae</taxon>
        <taxon>Pentapetalae</taxon>
        <taxon>asterids</taxon>
        <taxon>lamiids</taxon>
        <taxon>Lamiales</taxon>
        <taxon>Orobanchaceae</taxon>
        <taxon>Pedicularideae</taxon>
        <taxon>Castillejinae</taxon>
        <taxon>Castilleja</taxon>
    </lineage>
</organism>
<keyword evidence="2" id="KW-1185">Reference proteome</keyword>
<sequence>MRLRVTFVCLYLTMWSPPHLDLPSFFSSRTNHFLSGKPITPTYSPLLTKSRKSSNGSNISRISIPCFPPQGSPSLTMPSSPQLFSFSPSSDKRFWNTLRSRVDTLLENRKPLDQSLPAQMNPEVIDRKRRMKEDSMLLLRGFDSVAQSLSLSPF</sequence>
<evidence type="ECO:0000313" key="1">
    <source>
        <dbReference type="EMBL" id="KAL3621607.1"/>
    </source>
</evidence>
<evidence type="ECO:0000313" key="2">
    <source>
        <dbReference type="Proteomes" id="UP001632038"/>
    </source>
</evidence>
<dbReference type="AlphaFoldDB" id="A0ABD3BWG8"/>
<dbReference type="Proteomes" id="UP001632038">
    <property type="component" value="Unassembled WGS sequence"/>
</dbReference>
<dbReference type="EMBL" id="JAVIJP010000066">
    <property type="protein sequence ID" value="KAL3621607.1"/>
    <property type="molecule type" value="Genomic_DNA"/>
</dbReference>
<protein>
    <submittedName>
        <fullName evidence="1">Uncharacterized protein</fullName>
    </submittedName>
</protein>